<dbReference type="NCBIfam" id="TIGR00229">
    <property type="entry name" value="sensory_box"/>
    <property type="match status" value="2"/>
</dbReference>
<comment type="catalytic activity">
    <reaction evidence="1">
        <text>ATP + protein L-histidine = ADP + protein N-phospho-L-histidine.</text>
        <dbReference type="EC" id="2.7.13.3"/>
    </reaction>
</comment>
<feature type="domain" description="Response regulatory" evidence="11">
    <location>
        <begin position="524"/>
        <end position="640"/>
    </location>
</feature>
<dbReference type="InterPro" id="IPR001610">
    <property type="entry name" value="PAC"/>
</dbReference>
<dbReference type="InterPro" id="IPR004358">
    <property type="entry name" value="Sig_transdc_His_kin-like_C"/>
</dbReference>
<dbReference type="Gene3D" id="3.30.565.10">
    <property type="entry name" value="Histidine kinase-like ATPase, C-terminal domain"/>
    <property type="match status" value="1"/>
</dbReference>
<feature type="domain" description="PAC" evidence="13">
    <location>
        <begin position="89"/>
        <end position="141"/>
    </location>
</feature>
<dbReference type="Gene3D" id="3.40.50.2300">
    <property type="match status" value="1"/>
</dbReference>
<dbReference type="SMART" id="SM00086">
    <property type="entry name" value="PAC"/>
    <property type="match status" value="2"/>
</dbReference>
<dbReference type="GO" id="GO:0005524">
    <property type="term" value="F:ATP binding"/>
    <property type="evidence" value="ECO:0007669"/>
    <property type="project" value="UniProtKB-KW"/>
</dbReference>
<keyword evidence="7" id="KW-0067">ATP-binding</keyword>
<dbReference type="SMART" id="SM00388">
    <property type="entry name" value="HisKA"/>
    <property type="match status" value="1"/>
</dbReference>
<keyword evidence="6 14" id="KW-0418">Kinase</keyword>
<dbReference type="EMBL" id="CP028324">
    <property type="protein sequence ID" value="AVR98565.1"/>
    <property type="molecule type" value="Genomic_DNA"/>
</dbReference>
<evidence type="ECO:0000259" key="11">
    <source>
        <dbReference type="PROSITE" id="PS50110"/>
    </source>
</evidence>
<dbReference type="PROSITE" id="PS50109">
    <property type="entry name" value="HIS_KIN"/>
    <property type="match status" value="1"/>
</dbReference>
<evidence type="ECO:0000313" key="14">
    <source>
        <dbReference type="EMBL" id="AVR98565.1"/>
    </source>
</evidence>
<feature type="domain" description="Histidine kinase" evidence="10">
    <location>
        <begin position="289"/>
        <end position="508"/>
    </location>
</feature>
<dbReference type="InterPro" id="IPR036890">
    <property type="entry name" value="HATPase_C_sf"/>
</dbReference>
<keyword evidence="15" id="KW-1185">Reference proteome</keyword>
<dbReference type="KEGG" id="masz:C9I28_25225"/>
<dbReference type="Pfam" id="PF13426">
    <property type="entry name" value="PAS_9"/>
    <property type="match status" value="1"/>
</dbReference>
<evidence type="ECO:0000259" key="10">
    <source>
        <dbReference type="PROSITE" id="PS50109"/>
    </source>
</evidence>
<evidence type="ECO:0000256" key="6">
    <source>
        <dbReference type="ARBA" id="ARBA00022777"/>
    </source>
</evidence>
<dbReference type="SMART" id="SM00448">
    <property type="entry name" value="REC"/>
    <property type="match status" value="1"/>
</dbReference>
<evidence type="ECO:0000313" key="15">
    <source>
        <dbReference type="Proteomes" id="UP000240505"/>
    </source>
</evidence>
<dbReference type="PROSITE" id="PS50110">
    <property type="entry name" value="RESPONSE_REGULATORY"/>
    <property type="match status" value="1"/>
</dbReference>
<dbReference type="Pfam" id="PF02518">
    <property type="entry name" value="HATPase_c"/>
    <property type="match status" value="1"/>
</dbReference>
<dbReference type="EC" id="2.7.13.3" evidence="2"/>
<gene>
    <name evidence="14" type="ORF">C9I28_25225</name>
</gene>
<dbReference type="SUPFAM" id="SSF52172">
    <property type="entry name" value="CheY-like"/>
    <property type="match status" value="1"/>
</dbReference>
<name>A0A2R4CG55_9BURK</name>
<dbReference type="InterPro" id="IPR013767">
    <property type="entry name" value="PAS_fold"/>
</dbReference>
<sequence>MNNETVNPTASTGHEQRFELLVASITDYAIYMLDPEGHVSSWNAGAQRFKGYEPQDIIGSHFSRFYTDEDRAAGLPQLALRAARDEGRFEGEGWRVRKDGTRFWASVVIDPIRAPDGTLVGFAKITRDTTERMTAQEALRESEQRFRLLVQGVTDYALYMLSPQGLITNWNAGAQRIKGFSEDEVVGSHFSRFFTEEDRAAGLPELALQTARSTGRHESEGWRVRRDGSRFFAHAVLDAIRDEQGTLIGFAKITRDISEQRKAAESLEQTRNALFQAQKMEAIGQLTGGIAHDFNNLLAVLSSGIDILHAQQPGSTANRVLDSMRRAVERGALLTQQLLSFARQQPLAAATHQLNTLVGAFEPVLRRAGGPQVSFLFDLAPRLASVSVDEARFEATLLNLVVNARDAMPDGGTLALETRNVELAASQIGALPAGRYVCVTVRDTGTGMAPEVVARAFEPFFTTKPVGKGTGLGLSQVYGFIAQSGGDVVIETALGKGTSISLYLPAVEDAGPADAGLPPLRSERVLIAEDDKLVMAVACELFETMGYEVLTAPDGVAALRILERDSDIDVLFTDLMMPNGMTGLELARAARARHPGMKIIIASGYPQAALQHEEPGSAEFSFVGKPYRLADLARHLRATS</sequence>
<proteinExistence type="predicted"/>
<dbReference type="PROSITE" id="PS50112">
    <property type="entry name" value="PAS"/>
    <property type="match status" value="2"/>
</dbReference>
<dbReference type="InterPro" id="IPR003661">
    <property type="entry name" value="HisK_dim/P_dom"/>
</dbReference>
<dbReference type="InterPro" id="IPR000700">
    <property type="entry name" value="PAS-assoc_C"/>
</dbReference>
<dbReference type="Pfam" id="PF00989">
    <property type="entry name" value="PAS"/>
    <property type="match status" value="1"/>
</dbReference>
<dbReference type="RefSeq" id="WP_107143898.1">
    <property type="nucleotide sequence ID" value="NZ_CP028324.1"/>
</dbReference>
<evidence type="ECO:0000256" key="9">
    <source>
        <dbReference type="PROSITE-ProRule" id="PRU00169"/>
    </source>
</evidence>
<keyword evidence="4" id="KW-0808">Transferase</keyword>
<dbReference type="SUPFAM" id="SSF55874">
    <property type="entry name" value="ATPase domain of HSP90 chaperone/DNA topoisomerase II/histidine kinase"/>
    <property type="match status" value="1"/>
</dbReference>
<protein>
    <recommendedName>
        <fullName evidence="2">histidine kinase</fullName>
        <ecNumber evidence="2">2.7.13.3</ecNumber>
    </recommendedName>
</protein>
<dbReference type="GO" id="GO:0006355">
    <property type="term" value="P:regulation of DNA-templated transcription"/>
    <property type="evidence" value="ECO:0007669"/>
    <property type="project" value="InterPro"/>
</dbReference>
<dbReference type="InterPro" id="IPR036097">
    <property type="entry name" value="HisK_dim/P_sf"/>
</dbReference>
<keyword evidence="8" id="KW-0902">Two-component regulatory system</keyword>
<evidence type="ECO:0000256" key="4">
    <source>
        <dbReference type="ARBA" id="ARBA00022679"/>
    </source>
</evidence>
<dbReference type="SUPFAM" id="SSF47384">
    <property type="entry name" value="Homodimeric domain of signal transducing histidine kinase"/>
    <property type="match status" value="1"/>
</dbReference>
<evidence type="ECO:0000259" key="13">
    <source>
        <dbReference type="PROSITE" id="PS50113"/>
    </source>
</evidence>
<dbReference type="Proteomes" id="UP000240505">
    <property type="component" value="Chromosome"/>
</dbReference>
<dbReference type="CDD" id="cd00130">
    <property type="entry name" value="PAS"/>
    <property type="match status" value="2"/>
</dbReference>
<dbReference type="Pfam" id="PF00072">
    <property type="entry name" value="Response_reg"/>
    <property type="match status" value="1"/>
</dbReference>
<feature type="modified residue" description="4-aspartylphosphate" evidence="9">
    <location>
        <position position="574"/>
    </location>
</feature>
<dbReference type="InterPro" id="IPR003594">
    <property type="entry name" value="HATPase_dom"/>
</dbReference>
<evidence type="ECO:0000256" key="3">
    <source>
        <dbReference type="ARBA" id="ARBA00022553"/>
    </source>
</evidence>
<dbReference type="PANTHER" id="PTHR43065:SF49">
    <property type="entry name" value="HISTIDINE KINASE"/>
    <property type="match status" value="1"/>
</dbReference>
<dbReference type="PROSITE" id="PS50113">
    <property type="entry name" value="PAC"/>
    <property type="match status" value="2"/>
</dbReference>
<dbReference type="AlphaFoldDB" id="A0A2R4CG55"/>
<accession>A0A2R4CG55</accession>
<dbReference type="InterPro" id="IPR035965">
    <property type="entry name" value="PAS-like_dom_sf"/>
</dbReference>
<evidence type="ECO:0000256" key="1">
    <source>
        <dbReference type="ARBA" id="ARBA00000085"/>
    </source>
</evidence>
<organism evidence="14 15">
    <name type="scientific">Pseudoduganella armeniaca</name>
    <dbReference type="NCBI Taxonomy" id="2072590"/>
    <lineage>
        <taxon>Bacteria</taxon>
        <taxon>Pseudomonadati</taxon>
        <taxon>Pseudomonadota</taxon>
        <taxon>Betaproteobacteria</taxon>
        <taxon>Burkholderiales</taxon>
        <taxon>Oxalobacteraceae</taxon>
        <taxon>Telluria group</taxon>
        <taxon>Pseudoduganella</taxon>
    </lineage>
</organism>
<reference evidence="14 15" key="1">
    <citation type="submission" date="2018-03" db="EMBL/GenBank/DDBJ databases">
        <title>Massilia armeniaca sp. nov., isolated from desert soil.</title>
        <authorList>
            <person name="Huang H."/>
            <person name="Ren M."/>
        </authorList>
    </citation>
    <scope>NUCLEOTIDE SEQUENCE [LARGE SCALE GENOMIC DNA]</scope>
    <source>
        <strain evidence="14 15">ZMN-3</strain>
    </source>
</reference>
<feature type="domain" description="PAS" evidence="12">
    <location>
        <begin position="142"/>
        <end position="199"/>
    </location>
</feature>
<dbReference type="InterPro" id="IPR005467">
    <property type="entry name" value="His_kinase_dom"/>
</dbReference>
<dbReference type="SUPFAM" id="SSF55785">
    <property type="entry name" value="PYP-like sensor domain (PAS domain)"/>
    <property type="match status" value="2"/>
</dbReference>
<dbReference type="CDD" id="cd00082">
    <property type="entry name" value="HisKA"/>
    <property type="match status" value="1"/>
</dbReference>
<dbReference type="SMART" id="SM00091">
    <property type="entry name" value="PAS"/>
    <property type="match status" value="2"/>
</dbReference>
<evidence type="ECO:0000256" key="2">
    <source>
        <dbReference type="ARBA" id="ARBA00012438"/>
    </source>
</evidence>
<dbReference type="InterPro" id="IPR001789">
    <property type="entry name" value="Sig_transdc_resp-reg_receiver"/>
</dbReference>
<dbReference type="PRINTS" id="PR00344">
    <property type="entry name" value="BCTRLSENSOR"/>
</dbReference>
<dbReference type="InterPro" id="IPR000014">
    <property type="entry name" value="PAS"/>
</dbReference>
<dbReference type="Gene3D" id="1.10.287.130">
    <property type="match status" value="1"/>
</dbReference>
<dbReference type="OrthoDB" id="9177042at2"/>
<evidence type="ECO:0000259" key="12">
    <source>
        <dbReference type="PROSITE" id="PS50112"/>
    </source>
</evidence>
<keyword evidence="3 9" id="KW-0597">Phosphoprotein</keyword>
<dbReference type="Gene3D" id="3.30.450.20">
    <property type="entry name" value="PAS domain"/>
    <property type="match status" value="2"/>
</dbReference>
<dbReference type="PANTHER" id="PTHR43065">
    <property type="entry name" value="SENSOR HISTIDINE KINASE"/>
    <property type="match status" value="1"/>
</dbReference>
<feature type="domain" description="PAC" evidence="13">
    <location>
        <begin position="217"/>
        <end position="269"/>
    </location>
</feature>
<evidence type="ECO:0000256" key="7">
    <source>
        <dbReference type="ARBA" id="ARBA00022840"/>
    </source>
</evidence>
<evidence type="ECO:0000256" key="8">
    <source>
        <dbReference type="ARBA" id="ARBA00023012"/>
    </source>
</evidence>
<dbReference type="GO" id="GO:0000155">
    <property type="term" value="F:phosphorelay sensor kinase activity"/>
    <property type="evidence" value="ECO:0007669"/>
    <property type="project" value="InterPro"/>
</dbReference>
<dbReference type="SMART" id="SM00387">
    <property type="entry name" value="HATPase_c"/>
    <property type="match status" value="1"/>
</dbReference>
<keyword evidence="5" id="KW-0547">Nucleotide-binding</keyword>
<feature type="domain" description="PAS" evidence="12">
    <location>
        <begin position="14"/>
        <end position="71"/>
    </location>
</feature>
<evidence type="ECO:0000256" key="5">
    <source>
        <dbReference type="ARBA" id="ARBA00022741"/>
    </source>
</evidence>
<dbReference type="InterPro" id="IPR011006">
    <property type="entry name" value="CheY-like_superfamily"/>
</dbReference>